<accession>A0A3B5M1I7</accession>
<protein>
    <submittedName>
        <fullName evidence="2">Uncharacterized protein</fullName>
    </submittedName>
</protein>
<reference evidence="2" key="1">
    <citation type="submission" date="2025-08" db="UniProtKB">
        <authorList>
            <consortium name="Ensembl"/>
        </authorList>
    </citation>
    <scope>IDENTIFICATION</scope>
</reference>
<sequence length="140" mass="16397">MCFFHVDFVSREFPKLLKNQSHSFCGLTALANIYVFCLAELVHKSSKDDSRDYLFYLAVANYRLKVSHLSKYNIFKDIVFSFITCSKYSLLCEWSELSSCGVSYPHLTIYKQLYFCYLLMNQLFIPICLTIAYWVISISI</sequence>
<reference evidence="2" key="2">
    <citation type="submission" date="2025-09" db="UniProtKB">
        <authorList>
            <consortium name="Ensembl"/>
        </authorList>
    </citation>
    <scope>IDENTIFICATION</scope>
</reference>
<keyword evidence="1" id="KW-0472">Membrane</keyword>
<keyword evidence="1" id="KW-1133">Transmembrane helix</keyword>
<feature type="transmembrane region" description="Helical" evidence="1">
    <location>
        <begin position="114"/>
        <end position="136"/>
    </location>
</feature>
<dbReference type="Proteomes" id="UP000261380">
    <property type="component" value="Unplaced"/>
</dbReference>
<keyword evidence="3" id="KW-1185">Reference proteome</keyword>
<keyword evidence="1" id="KW-0812">Transmembrane</keyword>
<dbReference type="AlphaFoldDB" id="A0A3B5M1I7"/>
<evidence type="ECO:0000313" key="2">
    <source>
        <dbReference type="Ensembl" id="ENSXCOP00000013889.1"/>
    </source>
</evidence>
<evidence type="ECO:0000313" key="3">
    <source>
        <dbReference type="Proteomes" id="UP000261380"/>
    </source>
</evidence>
<organism evidence="2 3">
    <name type="scientific">Xiphophorus couchianus</name>
    <name type="common">Monterrey platyfish</name>
    <dbReference type="NCBI Taxonomy" id="32473"/>
    <lineage>
        <taxon>Eukaryota</taxon>
        <taxon>Metazoa</taxon>
        <taxon>Chordata</taxon>
        <taxon>Craniata</taxon>
        <taxon>Vertebrata</taxon>
        <taxon>Euteleostomi</taxon>
        <taxon>Actinopterygii</taxon>
        <taxon>Neopterygii</taxon>
        <taxon>Teleostei</taxon>
        <taxon>Neoteleostei</taxon>
        <taxon>Acanthomorphata</taxon>
        <taxon>Ovalentaria</taxon>
        <taxon>Atherinomorphae</taxon>
        <taxon>Cyprinodontiformes</taxon>
        <taxon>Poeciliidae</taxon>
        <taxon>Poeciliinae</taxon>
        <taxon>Xiphophorus</taxon>
    </lineage>
</organism>
<name>A0A3B5M1I7_9TELE</name>
<evidence type="ECO:0000256" key="1">
    <source>
        <dbReference type="SAM" id="Phobius"/>
    </source>
</evidence>
<dbReference type="InterPro" id="IPR011990">
    <property type="entry name" value="TPR-like_helical_dom_sf"/>
</dbReference>
<feature type="transmembrane region" description="Helical" evidence="1">
    <location>
        <begin position="20"/>
        <end position="42"/>
    </location>
</feature>
<dbReference type="Ensembl" id="ENSXCOT00000014059.1">
    <property type="protein sequence ID" value="ENSXCOP00000013889.1"/>
    <property type="gene ID" value="ENSXCOG00000010517.1"/>
</dbReference>
<proteinExistence type="predicted"/>
<dbReference type="Gene3D" id="1.25.40.10">
    <property type="entry name" value="Tetratricopeptide repeat domain"/>
    <property type="match status" value="1"/>
</dbReference>